<evidence type="ECO:0000256" key="2">
    <source>
        <dbReference type="ARBA" id="ARBA00002368"/>
    </source>
</evidence>
<dbReference type="CDD" id="cd01317">
    <property type="entry name" value="DHOase_IIa"/>
    <property type="match status" value="1"/>
</dbReference>
<evidence type="ECO:0000256" key="6">
    <source>
        <dbReference type="ARBA" id="ARBA00022975"/>
    </source>
</evidence>
<evidence type="ECO:0000259" key="7">
    <source>
        <dbReference type="Pfam" id="PF01979"/>
    </source>
</evidence>
<dbReference type="PANTHER" id="PTHR43668">
    <property type="entry name" value="ALLANTOINASE"/>
    <property type="match status" value="1"/>
</dbReference>
<accession>A0A096DKD2</accession>
<dbReference type="Pfam" id="PF01979">
    <property type="entry name" value="Amidohydro_1"/>
    <property type="match status" value="1"/>
</dbReference>
<evidence type="ECO:0000313" key="9">
    <source>
        <dbReference type="Proteomes" id="UP000029622"/>
    </source>
</evidence>
<feature type="domain" description="Amidohydrolase-related" evidence="7">
    <location>
        <begin position="52"/>
        <end position="380"/>
    </location>
</feature>
<dbReference type="InterPro" id="IPR004722">
    <property type="entry name" value="DHOase"/>
</dbReference>
<dbReference type="Gene3D" id="3.20.20.140">
    <property type="entry name" value="Metal-dependent hydrolases"/>
    <property type="match status" value="2"/>
</dbReference>
<evidence type="ECO:0000256" key="4">
    <source>
        <dbReference type="ARBA" id="ARBA00022723"/>
    </source>
</evidence>
<dbReference type="SUPFAM" id="SSF51556">
    <property type="entry name" value="Metallo-dependent hydrolases"/>
    <property type="match status" value="1"/>
</dbReference>
<dbReference type="SUPFAM" id="SSF51338">
    <property type="entry name" value="Composite domain of metallo-dependent hydrolases"/>
    <property type="match status" value="1"/>
</dbReference>
<keyword evidence="6" id="KW-0665">Pyrimidine biosynthesis</keyword>
<dbReference type="InterPro" id="IPR002195">
    <property type="entry name" value="Dihydroorotase_CS"/>
</dbReference>
<dbReference type="PROSITE" id="PS00483">
    <property type="entry name" value="DIHYDROOROTASE_2"/>
    <property type="match status" value="1"/>
</dbReference>
<dbReference type="GO" id="GO:0005737">
    <property type="term" value="C:cytoplasm"/>
    <property type="evidence" value="ECO:0007669"/>
    <property type="project" value="TreeGrafter"/>
</dbReference>
<dbReference type="PANTHER" id="PTHR43668:SF2">
    <property type="entry name" value="ALLANTOINASE"/>
    <property type="match status" value="1"/>
</dbReference>
<protein>
    <submittedName>
        <fullName evidence="8">Dihydroorotase</fullName>
    </submittedName>
</protein>
<proteinExistence type="inferred from homology"/>
<evidence type="ECO:0000256" key="1">
    <source>
        <dbReference type="ARBA" id="ARBA00001947"/>
    </source>
</evidence>
<dbReference type="GO" id="GO:0006221">
    <property type="term" value="P:pyrimidine nucleotide biosynthetic process"/>
    <property type="evidence" value="ECO:0007669"/>
    <property type="project" value="UniProtKB-KW"/>
</dbReference>
<dbReference type="Gene3D" id="2.30.40.10">
    <property type="entry name" value="Urease, subunit C, domain 1"/>
    <property type="match status" value="1"/>
</dbReference>
<dbReference type="InterPro" id="IPR032466">
    <property type="entry name" value="Metal_Hydrolase"/>
</dbReference>
<evidence type="ECO:0000313" key="8">
    <source>
        <dbReference type="EMBL" id="KGG79741.1"/>
    </source>
</evidence>
<reference evidence="8 9" key="1">
    <citation type="submission" date="2013-12" db="EMBL/GenBank/DDBJ databases">
        <title>Draft genome sequence of Caloranaerobacter sp. H53214.</title>
        <authorList>
            <person name="Jiang L.J."/>
            <person name="Shao Z.Z."/>
            <person name="Long M.N."/>
        </authorList>
    </citation>
    <scope>NUCLEOTIDE SEQUENCE [LARGE SCALE GENOMIC DNA]</scope>
    <source>
        <strain evidence="8 9">H53214</strain>
    </source>
</reference>
<dbReference type="EMBL" id="AZTB01000062">
    <property type="protein sequence ID" value="KGG79741.1"/>
    <property type="molecule type" value="Genomic_DNA"/>
</dbReference>
<dbReference type="STRING" id="1156417.Y919_10160"/>
<dbReference type="InterPro" id="IPR050138">
    <property type="entry name" value="DHOase/Allantoinase_Hydrolase"/>
</dbReference>
<comment type="function">
    <text evidence="2">Catalyzes the reversible cyclization of carbamoyl aspartate to dihydroorotate.</text>
</comment>
<dbReference type="GO" id="GO:0004151">
    <property type="term" value="F:dihydroorotase activity"/>
    <property type="evidence" value="ECO:0007669"/>
    <property type="project" value="InterPro"/>
</dbReference>
<dbReference type="InterPro" id="IPR006680">
    <property type="entry name" value="Amidohydro-rel"/>
</dbReference>
<gene>
    <name evidence="8" type="ORF">Y919_10160</name>
</gene>
<comment type="similarity">
    <text evidence="3">Belongs to the metallo-dependent hydrolases superfamily. DHOase family. Class I DHOase subfamily.</text>
</comment>
<keyword evidence="5" id="KW-0378">Hydrolase</keyword>
<organism evidence="8 9">
    <name type="scientific">Caloranaerobacter azorensis H53214</name>
    <dbReference type="NCBI Taxonomy" id="1156417"/>
    <lineage>
        <taxon>Bacteria</taxon>
        <taxon>Bacillati</taxon>
        <taxon>Bacillota</taxon>
        <taxon>Tissierellia</taxon>
        <taxon>Tissierellales</taxon>
        <taxon>Thermohalobacteraceae</taxon>
        <taxon>Caloranaerobacter</taxon>
    </lineage>
</organism>
<dbReference type="Proteomes" id="UP000029622">
    <property type="component" value="Unassembled WGS sequence"/>
</dbReference>
<dbReference type="InterPro" id="IPR011059">
    <property type="entry name" value="Metal-dep_hydrolase_composite"/>
</dbReference>
<dbReference type="AlphaFoldDB" id="A0A096DKD2"/>
<dbReference type="GO" id="GO:0006145">
    <property type="term" value="P:purine nucleobase catabolic process"/>
    <property type="evidence" value="ECO:0007669"/>
    <property type="project" value="TreeGrafter"/>
</dbReference>
<comment type="caution">
    <text evidence="8">The sequence shown here is derived from an EMBL/GenBank/DDBJ whole genome shotgun (WGS) entry which is preliminary data.</text>
</comment>
<sequence>MLINNVKIVDAKKVLYGSVLIEDGLIKKIFKEDEDINLPKDTEIIEGKGFALLPSFVDMHCHLRDPGYLYKEDLKSGQKAALKGGYTTLCTMANTKPVCDNTSVLQYIFDKSRKLDLCDIIQISALTKDLEGKELVDFEEMLKYTKLFSDDGKTIFSEEIMKKALILSNKFKFRVLTHCQPEFEIIKRDLNLLEEVGGNLHICHISLKKTLDLIKEFKDKGFKFTCEVTPHHIFGYELDYRVNPSFRKKEDVESLIEGIKQGYIDVIATDHAPHSLEDKRNGAPGISLIEVAFSMVYKVFYENGISLNKLSELMSYNPARILNLNCGLIEEGYDANLILVDLDEEYRIDTDDFISKGKNNPFNGEKVLGKVKMTFKKGSVKYDNR</sequence>
<name>A0A096DKD2_9FIRM</name>
<evidence type="ECO:0000256" key="5">
    <source>
        <dbReference type="ARBA" id="ARBA00022801"/>
    </source>
</evidence>
<dbReference type="GO" id="GO:0046872">
    <property type="term" value="F:metal ion binding"/>
    <property type="evidence" value="ECO:0007669"/>
    <property type="project" value="UniProtKB-KW"/>
</dbReference>
<dbReference type="RefSeq" id="WP_035164439.1">
    <property type="nucleotide sequence ID" value="NZ_AZTB01000062.1"/>
</dbReference>
<comment type="cofactor">
    <cofactor evidence="1">
        <name>Zn(2+)</name>
        <dbReference type="ChEBI" id="CHEBI:29105"/>
    </cofactor>
</comment>
<evidence type="ECO:0000256" key="3">
    <source>
        <dbReference type="ARBA" id="ARBA00010286"/>
    </source>
</evidence>
<dbReference type="GO" id="GO:0004038">
    <property type="term" value="F:allantoinase activity"/>
    <property type="evidence" value="ECO:0007669"/>
    <property type="project" value="TreeGrafter"/>
</dbReference>
<keyword evidence="4" id="KW-0479">Metal-binding</keyword>